<dbReference type="Proteomes" id="UP001172673">
    <property type="component" value="Unassembled WGS sequence"/>
</dbReference>
<feature type="transmembrane region" description="Helical" evidence="1">
    <location>
        <begin position="179"/>
        <end position="200"/>
    </location>
</feature>
<keyword evidence="1" id="KW-1133">Transmembrane helix</keyword>
<keyword evidence="1" id="KW-0812">Transmembrane</keyword>
<keyword evidence="3" id="KW-1185">Reference proteome</keyword>
<protein>
    <submittedName>
        <fullName evidence="2">Uncharacterized protein</fullName>
    </submittedName>
</protein>
<name>A0AA39CFQ0_9EURO</name>
<proteinExistence type="predicted"/>
<feature type="transmembrane region" description="Helical" evidence="1">
    <location>
        <begin position="220"/>
        <end position="242"/>
    </location>
</feature>
<feature type="transmembrane region" description="Helical" evidence="1">
    <location>
        <begin position="142"/>
        <end position="164"/>
    </location>
</feature>
<feature type="transmembrane region" description="Helical" evidence="1">
    <location>
        <begin position="318"/>
        <end position="337"/>
    </location>
</feature>
<comment type="caution">
    <text evidence="2">The sequence shown here is derived from an EMBL/GenBank/DDBJ whole genome shotgun (WGS) entry which is preliminary data.</text>
</comment>
<dbReference type="EMBL" id="JAPDRK010000013">
    <property type="protein sequence ID" value="KAJ9606878.1"/>
    <property type="molecule type" value="Genomic_DNA"/>
</dbReference>
<sequence>MATAGTYETPTTNLRTPGGLAVETVTTHLFAIANYAYTSTLQQRPTHTSLHAMRVLLFAFVPTLIIVECTNSVIRALIQFVRTQIDEEEKNVWFHLSAAVGMHASMPITNHATKKDEIHKVPLLKLDPTTTERERIGWSWAWAGKLLITIFALTQATGSIVLYVRRVHHDTLNFDHRNGAMAIASTICSVFSIFALLLRFDWSVGRALQSAATEKLHAQISTLILHTFLAMGLHHLVALSVNHYENEWLYTSTGVVFLLSGFFGPRYGRRPLPFAGWQNILLAILVFVFRKDIASKVGVDSGRYQTWIRHRSWLRIKALLTVGLVMWFLTDIGKLFVKDVINVVRKRGDEDYWWQDPIGDKIFVI</sequence>
<evidence type="ECO:0000256" key="1">
    <source>
        <dbReference type="SAM" id="Phobius"/>
    </source>
</evidence>
<evidence type="ECO:0000313" key="3">
    <source>
        <dbReference type="Proteomes" id="UP001172673"/>
    </source>
</evidence>
<evidence type="ECO:0000313" key="2">
    <source>
        <dbReference type="EMBL" id="KAJ9606878.1"/>
    </source>
</evidence>
<feature type="transmembrane region" description="Helical" evidence="1">
    <location>
        <begin position="55"/>
        <end position="74"/>
    </location>
</feature>
<dbReference type="AlphaFoldDB" id="A0AA39CFQ0"/>
<keyword evidence="1" id="KW-0472">Membrane</keyword>
<gene>
    <name evidence="2" type="ORF">H2200_008888</name>
</gene>
<accession>A0AA39CFQ0</accession>
<feature type="transmembrane region" description="Helical" evidence="1">
    <location>
        <begin position="248"/>
        <end position="265"/>
    </location>
</feature>
<feature type="transmembrane region" description="Helical" evidence="1">
    <location>
        <begin position="272"/>
        <end position="289"/>
    </location>
</feature>
<reference evidence="2" key="1">
    <citation type="submission" date="2022-10" db="EMBL/GenBank/DDBJ databases">
        <title>Culturing micro-colonial fungi from biological soil crusts in the Mojave desert and describing Neophaeococcomyces mojavensis, and introducing the new genera and species Taxawa tesnikishii.</title>
        <authorList>
            <person name="Kurbessoian T."/>
            <person name="Stajich J.E."/>
        </authorList>
    </citation>
    <scope>NUCLEOTIDE SEQUENCE</scope>
    <source>
        <strain evidence="2">TK_41</strain>
    </source>
</reference>
<organism evidence="2 3">
    <name type="scientific">Cladophialophora chaetospira</name>
    <dbReference type="NCBI Taxonomy" id="386627"/>
    <lineage>
        <taxon>Eukaryota</taxon>
        <taxon>Fungi</taxon>
        <taxon>Dikarya</taxon>
        <taxon>Ascomycota</taxon>
        <taxon>Pezizomycotina</taxon>
        <taxon>Eurotiomycetes</taxon>
        <taxon>Chaetothyriomycetidae</taxon>
        <taxon>Chaetothyriales</taxon>
        <taxon>Herpotrichiellaceae</taxon>
        <taxon>Cladophialophora</taxon>
    </lineage>
</organism>